<keyword evidence="1" id="KW-0812">Transmembrane</keyword>
<keyword evidence="1" id="KW-0472">Membrane</keyword>
<dbReference type="AlphaFoldDB" id="A0A6G6YAJ0"/>
<name>A0A6G6YAJ0_9SPHN</name>
<evidence type="ECO:0000313" key="2">
    <source>
        <dbReference type="EMBL" id="QIG81920.1"/>
    </source>
</evidence>
<feature type="transmembrane region" description="Helical" evidence="1">
    <location>
        <begin position="76"/>
        <end position="96"/>
    </location>
</feature>
<reference evidence="2 3" key="1">
    <citation type="submission" date="2020-02" db="EMBL/GenBank/DDBJ databases">
        <authorList>
            <person name="Zheng R.K."/>
            <person name="Sun C.M."/>
        </authorList>
    </citation>
    <scope>NUCLEOTIDE SEQUENCE [LARGE SCALE GENOMIC DNA]</scope>
    <source>
        <strain evidence="3">zrk23</strain>
    </source>
</reference>
<protein>
    <recommendedName>
        <fullName evidence="4">DUF4386 domain-containing protein</fullName>
    </recommendedName>
</protein>
<dbReference type="Proteomes" id="UP000501568">
    <property type="component" value="Chromosome"/>
</dbReference>
<evidence type="ECO:0000256" key="1">
    <source>
        <dbReference type="SAM" id="Phobius"/>
    </source>
</evidence>
<feature type="transmembrane region" description="Helical" evidence="1">
    <location>
        <begin position="154"/>
        <end position="172"/>
    </location>
</feature>
<keyword evidence="3" id="KW-1185">Reference proteome</keyword>
<feature type="transmembrane region" description="Helical" evidence="1">
    <location>
        <begin position="124"/>
        <end position="147"/>
    </location>
</feature>
<accession>A0A6G6YAJ0</accession>
<proteinExistence type="predicted"/>
<gene>
    <name evidence="2" type="ORF">G5C33_11890</name>
</gene>
<sequence length="208" mass="21386">MGLWSAVACAVLSLAYIVAQIFEWLGMLGSQGGPDSASTPLGLGLLLLPSMLLGPCFVALTAALHAVAPEGRKAPALAALAFAAIYATLTGLVYFVQLTFVSPRLAAGDTGDIALLLFIPYRSFLFAVDLLGYSFMSLATLAAALALPEAHGARAAKVALIANGLLLPFLALQMQFPALIAGGALWAITFPAGMILLARMFFGASGEG</sequence>
<dbReference type="EMBL" id="CP049109">
    <property type="protein sequence ID" value="QIG81920.1"/>
    <property type="molecule type" value="Genomic_DNA"/>
</dbReference>
<feature type="transmembrane region" description="Helical" evidence="1">
    <location>
        <begin position="43"/>
        <end position="64"/>
    </location>
</feature>
<dbReference type="KEGG" id="spzr:G5C33_11890"/>
<evidence type="ECO:0000313" key="3">
    <source>
        <dbReference type="Proteomes" id="UP000501568"/>
    </source>
</evidence>
<organism evidence="2 3">
    <name type="scientific">Stakelama tenebrarum</name>
    <dbReference type="NCBI Taxonomy" id="2711215"/>
    <lineage>
        <taxon>Bacteria</taxon>
        <taxon>Pseudomonadati</taxon>
        <taxon>Pseudomonadota</taxon>
        <taxon>Alphaproteobacteria</taxon>
        <taxon>Sphingomonadales</taxon>
        <taxon>Sphingomonadaceae</taxon>
        <taxon>Stakelama</taxon>
    </lineage>
</organism>
<keyword evidence="1" id="KW-1133">Transmembrane helix</keyword>
<feature type="transmembrane region" description="Helical" evidence="1">
    <location>
        <begin position="178"/>
        <end position="202"/>
    </location>
</feature>
<evidence type="ECO:0008006" key="4">
    <source>
        <dbReference type="Google" id="ProtNLM"/>
    </source>
</evidence>